<sequence>MVVQELGAMGVKPGLDIMDATTPEGKILYQAWQTCLDKTAGPSRVFYGLEEDNPLKIWGFFDWDTVQQHEEFAVKDGADVVKDISKICTHGEMTKHIQMVPSSDVFQSPLTEVFLAYFPTDFPEAEKDKATAQLRDILDKSFGGCSDVAGVAHSWSVENDWPVRREKQVVTGQSGSALVGFVGWTSDVAQKVFRQTAAYKEAVAEISGLTGVVSLDIVSLRCKHMKRSNE</sequence>
<dbReference type="Gene3D" id="3.30.70.100">
    <property type="match status" value="1"/>
</dbReference>
<dbReference type="EMBL" id="JAOQBH010000001">
    <property type="protein sequence ID" value="KAJ4141763.1"/>
    <property type="molecule type" value="Genomic_DNA"/>
</dbReference>
<evidence type="ECO:0000313" key="2">
    <source>
        <dbReference type="Proteomes" id="UP001152024"/>
    </source>
</evidence>
<evidence type="ECO:0000313" key="1">
    <source>
        <dbReference type="EMBL" id="KAJ4141763.1"/>
    </source>
</evidence>
<proteinExistence type="predicted"/>
<keyword evidence="2" id="KW-1185">Reference proteome</keyword>
<dbReference type="Proteomes" id="UP001152024">
    <property type="component" value="Unassembled WGS sequence"/>
</dbReference>
<gene>
    <name evidence="1" type="ORF">NW768_000980</name>
</gene>
<accession>A0ABQ8RU16</accession>
<name>A0ABQ8RU16_FUSEQ</name>
<organism evidence="1 2">
    <name type="scientific">Fusarium equiseti</name>
    <name type="common">Fusarium scirpi</name>
    <dbReference type="NCBI Taxonomy" id="61235"/>
    <lineage>
        <taxon>Eukaryota</taxon>
        <taxon>Fungi</taxon>
        <taxon>Dikarya</taxon>
        <taxon>Ascomycota</taxon>
        <taxon>Pezizomycotina</taxon>
        <taxon>Sordariomycetes</taxon>
        <taxon>Hypocreomycetidae</taxon>
        <taxon>Hypocreales</taxon>
        <taxon>Nectriaceae</taxon>
        <taxon>Fusarium</taxon>
        <taxon>Fusarium incarnatum-equiseti species complex</taxon>
    </lineage>
</organism>
<comment type="caution">
    <text evidence="1">The sequence shown here is derived from an EMBL/GenBank/DDBJ whole genome shotgun (WGS) entry which is preliminary data.</text>
</comment>
<protein>
    <submittedName>
        <fullName evidence="1">Uncharacterized protein</fullName>
    </submittedName>
</protein>
<reference evidence="1" key="1">
    <citation type="submission" date="2022-09" db="EMBL/GenBank/DDBJ databases">
        <title>Fusarium specimens isolated from Avocado Roots.</title>
        <authorList>
            <person name="Stajich J."/>
            <person name="Roper C."/>
            <person name="Heimlech-Rivalta G."/>
        </authorList>
    </citation>
    <scope>NUCLEOTIDE SEQUENCE</scope>
    <source>
        <strain evidence="1">CF00095</strain>
    </source>
</reference>